<reference evidence="8 9" key="2">
    <citation type="journal article" date="2008" name="Nature">
        <title>The Phaeodactylum genome reveals the evolutionary history of diatom genomes.</title>
        <authorList>
            <person name="Bowler C."/>
            <person name="Allen A.E."/>
            <person name="Badger J.H."/>
            <person name="Grimwood J."/>
            <person name="Jabbari K."/>
            <person name="Kuo A."/>
            <person name="Maheswari U."/>
            <person name="Martens C."/>
            <person name="Maumus F."/>
            <person name="Otillar R.P."/>
            <person name="Rayko E."/>
            <person name="Salamov A."/>
            <person name="Vandepoele K."/>
            <person name="Beszteri B."/>
            <person name="Gruber A."/>
            <person name="Heijde M."/>
            <person name="Katinka M."/>
            <person name="Mock T."/>
            <person name="Valentin K."/>
            <person name="Verret F."/>
            <person name="Berges J.A."/>
            <person name="Brownlee C."/>
            <person name="Cadoret J.P."/>
            <person name="Chiovitti A."/>
            <person name="Choi C.J."/>
            <person name="Coesel S."/>
            <person name="De Martino A."/>
            <person name="Detter J.C."/>
            <person name="Durkin C."/>
            <person name="Falciatore A."/>
            <person name="Fournet J."/>
            <person name="Haruta M."/>
            <person name="Huysman M.J."/>
            <person name="Jenkins B.D."/>
            <person name="Jiroutova K."/>
            <person name="Jorgensen R.E."/>
            <person name="Joubert Y."/>
            <person name="Kaplan A."/>
            <person name="Kroger N."/>
            <person name="Kroth P.G."/>
            <person name="La Roche J."/>
            <person name="Lindquist E."/>
            <person name="Lommer M."/>
            <person name="Martin-Jezequel V."/>
            <person name="Lopez P.J."/>
            <person name="Lucas S."/>
            <person name="Mangogna M."/>
            <person name="McGinnis K."/>
            <person name="Medlin L.K."/>
            <person name="Montsant A."/>
            <person name="Oudot-Le Secq M.P."/>
            <person name="Napoli C."/>
            <person name="Obornik M."/>
            <person name="Parker M.S."/>
            <person name="Petit J.L."/>
            <person name="Porcel B.M."/>
            <person name="Poulsen N."/>
            <person name="Robison M."/>
            <person name="Rychlewski L."/>
            <person name="Rynearson T.A."/>
            <person name="Schmutz J."/>
            <person name="Shapiro H."/>
            <person name="Siaut M."/>
            <person name="Stanley M."/>
            <person name="Sussman M.R."/>
            <person name="Taylor A.R."/>
            <person name="Vardi A."/>
            <person name="von Dassow P."/>
            <person name="Vyverman W."/>
            <person name="Willis A."/>
            <person name="Wyrwicz L.S."/>
            <person name="Rokhsar D.S."/>
            <person name="Weissenbach J."/>
            <person name="Armbrust E.V."/>
            <person name="Green B.R."/>
            <person name="Van de Peer Y."/>
            <person name="Grigoriev I.V."/>
        </authorList>
    </citation>
    <scope>NUCLEOTIDE SEQUENCE [LARGE SCALE GENOMIC DNA]</scope>
    <source>
        <strain evidence="8 9">CCMP1335</strain>
    </source>
</reference>
<dbReference type="GO" id="GO:0055085">
    <property type="term" value="P:transmembrane transport"/>
    <property type="evidence" value="ECO:0000318"/>
    <property type="project" value="GO_Central"/>
</dbReference>
<dbReference type="InterPro" id="IPR011547">
    <property type="entry name" value="SLC26A/SulP_dom"/>
</dbReference>
<dbReference type="InterPro" id="IPR036513">
    <property type="entry name" value="STAS_dom_sf"/>
</dbReference>
<feature type="transmembrane region" description="Helical" evidence="5">
    <location>
        <begin position="393"/>
        <end position="417"/>
    </location>
</feature>
<dbReference type="EMBL" id="CM000650">
    <property type="protein sequence ID" value="EED88603.1"/>
    <property type="molecule type" value="Genomic_DNA"/>
</dbReference>
<dbReference type="InParanoid" id="B8CDI1"/>
<reference evidence="8 9" key="1">
    <citation type="journal article" date="2004" name="Science">
        <title>The genome of the diatom Thalassiosira pseudonana: ecology, evolution, and metabolism.</title>
        <authorList>
            <person name="Armbrust E.V."/>
            <person name="Berges J.A."/>
            <person name="Bowler C."/>
            <person name="Green B.R."/>
            <person name="Martinez D."/>
            <person name="Putnam N.H."/>
            <person name="Zhou S."/>
            <person name="Allen A.E."/>
            <person name="Apt K.E."/>
            <person name="Bechner M."/>
            <person name="Brzezinski M.A."/>
            <person name="Chaal B.K."/>
            <person name="Chiovitti A."/>
            <person name="Davis A.K."/>
            <person name="Demarest M.S."/>
            <person name="Detter J.C."/>
            <person name="Glavina T."/>
            <person name="Goodstein D."/>
            <person name="Hadi M.Z."/>
            <person name="Hellsten U."/>
            <person name="Hildebrand M."/>
            <person name="Jenkins B.D."/>
            <person name="Jurka J."/>
            <person name="Kapitonov V.V."/>
            <person name="Kroger N."/>
            <person name="Lau W.W."/>
            <person name="Lane T.W."/>
            <person name="Larimer F.W."/>
            <person name="Lippmeier J.C."/>
            <person name="Lucas S."/>
            <person name="Medina M."/>
            <person name="Montsant A."/>
            <person name="Obornik M."/>
            <person name="Parker M.S."/>
            <person name="Palenik B."/>
            <person name="Pazour G.J."/>
            <person name="Richardson P.M."/>
            <person name="Rynearson T.A."/>
            <person name="Saito M.A."/>
            <person name="Schwartz D.C."/>
            <person name="Thamatrakoln K."/>
            <person name="Valentin K."/>
            <person name="Vardi A."/>
            <person name="Wilkerson F.P."/>
            <person name="Rokhsar D.S."/>
        </authorList>
    </citation>
    <scope>NUCLEOTIDE SEQUENCE [LARGE SCALE GENOMIC DNA]</scope>
    <source>
        <strain evidence="8 9">CCMP1335</strain>
    </source>
</reference>
<dbReference type="KEGG" id="tps:THAPSDRAFT_10191"/>
<evidence type="ECO:0000313" key="8">
    <source>
        <dbReference type="EMBL" id="EED88603.1"/>
    </source>
</evidence>
<dbReference type="FunFam" id="2.60.120.10:FF:000499">
    <property type="entry name" value="Uncharacterized protein"/>
    <property type="match status" value="1"/>
</dbReference>
<dbReference type="PANTHER" id="PTHR43310:SF4">
    <property type="entry name" value="AFR304WP"/>
    <property type="match status" value="1"/>
</dbReference>
<gene>
    <name evidence="8" type="ORF">THAPSDRAFT_10191</name>
</gene>
<feature type="transmembrane region" description="Helical" evidence="5">
    <location>
        <begin position="269"/>
        <end position="289"/>
    </location>
</feature>
<feature type="transmembrane region" description="Helical" evidence="5">
    <location>
        <begin position="661"/>
        <end position="692"/>
    </location>
</feature>
<keyword evidence="4 5" id="KW-0472">Membrane</keyword>
<dbReference type="GO" id="GO:0005774">
    <property type="term" value="C:vacuolar membrane"/>
    <property type="evidence" value="ECO:0000318"/>
    <property type="project" value="GO_Central"/>
</dbReference>
<name>B8CDI1_THAPS</name>
<dbReference type="PaxDb" id="35128-Thaps10191"/>
<feature type="domain" description="Cyclic nucleotide-binding" evidence="6">
    <location>
        <begin position="950"/>
        <end position="1050"/>
    </location>
</feature>
<evidence type="ECO:0008006" key="10">
    <source>
        <dbReference type="Google" id="ProtNLM"/>
    </source>
</evidence>
<dbReference type="Pfam" id="PF00916">
    <property type="entry name" value="Sulfate_transp"/>
    <property type="match status" value="1"/>
</dbReference>
<dbReference type="SMART" id="SM00100">
    <property type="entry name" value="cNMP"/>
    <property type="match status" value="1"/>
</dbReference>
<dbReference type="GeneID" id="7442101"/>
<feature type="transmembrane region" description="Helical" evidence="5">
    <location>
        <begin position="309"/>
        <end position="327"/>
    </location>
</feature>
<dbReference type="Pfam" id="PF00027">
    <property type="entry name" value="cNMP_binding"/>
    <property type="match status" value="1"/>
</dbReference>
<dbReference type="STRING" id="35128.B8CDI1"/>
<evidence type="ECO:0000259" key="6">
    <source>
        <dbReference type="PROSITE" id="PS50042"/>
    </source>
</evidence>
<proteinExistence type="predicted"/>
<dbReference type="Pfam" id="PF01740">
    <property type="entry name" value="STAS"/>
    <property type="match status" value="1"/>
</dbReference>
<evidence type="ECO:0000256" key="1">
    <source>
        <dbReference type="ARBA" id="ARBA00004141"/>
    </source>
</evidence>
<evidence type="ECO:0000256" key="2">
    <source>
        <dbReference type="ARBA" id="ARBA00022692"/>
    </source>
</evidence>
<keyword evidence="2 5" id="KW-0812">Transmembrane</keyword>
<evidence type="ECO:0000313" key="9">
    <source>
        <dbReference type="Proteomes" id="UP000001449"/>
    </source>
</evidence>
<feature type="transmembrane region" description="Helical" evidence="5">
    <location>
        <begin position="601"/>
        <end position="618"/>
    </location>
</feature>
<feature type="transmembrane region" description="Helical" evidence="5">
    <location>
        <begin position="38"/>
        <end position="62"/>
    </location>
</feature>
<evidence type="ECO:0000256" key="4">
    <source>
        <dbReference type="ARBA" id="ARBA00023136"/>
    </source>
</evidence>
<feature type="domain" description="STAS" evidence="7">
    <location>
        <begin position="735"/>
        <end position="809"/>
    </location>
</feature>
<dbReference type="PANTHER" id="PTHR43310">
    <property type="entry name" value="SULFATE TRANSPORTER YBAR-RELATED"/>
    <property type="match status" value="1"/>
</dbReference>
<evidence type="ECO:0000259" key="7">
    <source>
        <dbReference type="PROSITE" id="PS50801"/>
    </source>
</evidence>
<dbReference type="OMA" id="QNYMTYS"/>
<dbReference type="InterPro" id="IPR014710">
    <property type="entry name" value="RmlC-like_jellyroll"/>
</dbReference>
<dbReference type="AlphaFoldDB" id="B8CDI1"/>
<dbReference type="HOGENOM" id="CLU_003182_0_1_1"/>
<dbReference type="SUPFAM" id="SSF51206">
    <property type="entry name" value="cAMP-binding domain-like"/>
    <property type="match status" value="1"/>
</dbReference>
<dbReference type="InterPro" id="IPR000595">
    <property type="entry name" value="cNMP-bd_dom"/>
</dbReference>
<dbReference type="Proteomes" id="UP000001449">
    <property type="component" value="Chromosome 15"/>
</dbReference>
<dbReference type="PROSITE" id="PS50042">
    <property type="entry name" value="CNMP_BINDING_3"/>
    <property type="match status" value="1"/>
</dbReference>
<feature type="transmembrane region" description="Helical" evidence="5">
    <location>
        <begin position="567"/>
        <end position="589"/>
    </location>
</feature>
<evidence type="ECO:0000256" key="3">
    <source>
        <dbReference type="ARBA" id="ARBA00022989"/>
    </source>
</evidence>
<dbReference type="Gene3D" id="2.60.120.10">
    <property type="entry name" value="Jelly Rolls"/>
    <property type="match status" value="1"/>
</dbReference>
<organism evidence="8 9">
    <name type="scientific">Thalassiosira pseudonana</name>
    <name type="common">Marine diatom</name>
    <name type="synonym">Cyclotella nana</name>
    <dbReference type="NCBI Taxonomy" id="35128"/>
    <lineage>
        <taxon>Eukaryota</taxon>
        <taxon>Sar</taxon>
        <taxon>Stramenopiles</taxon>
        <taxon>Ochrophyta</taxon>
        <taxon>Bacillariophyta</taxon>
        <taxon>Coscinodiscophyceae</taxon>
        <taxon>Thalassiosirophycidae</taxon>
        <taxon>Thalassiosirales</taxon>
        <taxon>Thalassiosiraceae</taxon>
        <taxon>Thalassiosira</taxon>
    </lineage>
</organism>
<comment type="subcellular location">
    <subcellularLocation>
        <location evidence="1">Membrane</location>
        <topology evidence="1">Multi-pass membrane protein</topology>
    </subcellularLocation>
</comment>
<feature type="transmembrane region" description="Helical" evidence="5">
    <location>
        <begin position="535"/>
        <end position="555"/>
    </location>
</feature>
<dbReference type="InterPro" id="IPR002645">
    <property type="entry name" value="STAS_dom"/>
</dbReference>
<dbReference type="GO" id="GO:0022857">
    <property type="term" value="F:transmembrane transporter activity"/>
    <property type="evidence" value="ECO:0000318"/>
    <property type="project" value="GO_Central"/>
</dbReference>
<feature type="transmembrane region" description="Helical" evidence="5">
    <location>
        <begin position="366"/>
        <end position="386"/>
    </location>
</feature>
<dbReference type="InterPro" id="IPR052706">
    <property type="entry name" value="Membrane-Transporter-like"/>
</dbReference>
<evidence type="ECO:0000256" key="5">
    <source>
        <dbReference type="SAM" id="Phobius"/>
    </source>
</evidence>
<dbReference type="CDD" id="cd07042">
    <property type="entry name" value="STAS_SulP_like_sulfate_transporter"/>
    <property type="match status" value="1"/>
</dbReference>
<dbReference type="RefSeq" id="XP_002294248.1">
    <property type="nucleotide sequence ID" value="XM_002294212.1"/>
</dbReference>
<keyword evidence="9" id="KW-1185">Reference proteome</keyword>
<keyword evidence="3 5" id="KW-1133">Transmembrane helix</keyword>
<dbReference type="InterPro" id="IPR018490">
    <property type="entry name" value="cNMP-bd_dom_sf"/>
</dbReference>
<sequence>MNFAHEDDDCGGGAPSSSWWWLGSSCEVPFSFLAMKQAMATIATASGVLYMAPLILLFLSFAGMWSAIRSISASCLAVTYCAVACGVTPKWTDECSFPRGLGLSLHIHYAEAETIFCLLGTLRHRPPLLLPLVSTMETTSLLPTNSPIGEAVCTFSLSPPQATIDTSCERRRRSSVAALSAAGDILHDRDRRSQLLNRKSTYGSYAADRSSVVIPRPLIEVPSFGSLSTNGDVRPQAQDVSVECAEFDEPLPKRHNSLLDRVHQVFGQLPAIAIISLLNLMVDLCIPFGASYFPVEWSEEFPLSGKEVLGLRMYLFSTLIAQLVFTFKSKFSNGIGLQMVENVPFFLELARIVIEEQGHGRSALSTLFFIFGLSSLIVGSVFYLLGKMSMGKIVYFFPSHVLVGCIGGIGVFIITTALEVSTNATFHFTVEGIENCIIKHFHLLLPVIMFELLLRLLMYATMQKYPLLTPIYYCLITPAFYLMLWGFDVGYDGYFFPPLASSSGSVVSQDLLDMFKVIDMTTISYRAVVRSLPTILSLTAFSLIHVPINIPAFAISTNVEPDMNCELMAHGYSNFLAGIFGGLQNYMTYSNSVIYAKANGNGVWSSLGIVATTSLLFCQGPTLASYVPRCMAGTLLLHVGIDLFVEGVYESFHDYDRLEYSGIWLITIVMCLFGMEAALIAGIIAALSTYAVQSITYQYPIRGAMSAARLRSSAWNRSAEAESILVDKQKGRQRIYVFQMQGHIFFGNATTFSDDVKASLMQKRGTDCQPLVVILDFTPVLGIDSSAAQTIAKLKDAISNKFDVVVIFVTGNEEGFPCTYNLTQKVSSSNKQLLQPNDIDDDDPIVFEHGECLDDNMSIGDSLASRALHLTASKHVHKCNVIEEIPNSRVCSTLDDALVFAEDVLIAIEDPHVLQNDVNERFRYSQRSSSSQSFSKSAKASGVKLYLESLCPNASADDINKLSTLLSREKYNYGDVIWEQGDTSDCLKLLLSGSLISLLEDEHGATETIHPGSTIGELGLVNGTFRLTTVKVLSGEAVLYNLSKENWEYLANSDPRIARFIDLLVVRYLSHRVQHVSNRILDKRSLPV</sequence>
<protein>
    <recommendedName>
        <fullName evidence="10">Cyclic nucleotide-binding domain-containing protein</fullName>
    </recommendedName>
</protein>
<dbReference type="PROSITE" id="PS50801">
    <property type="entry name" value="STAS"/>
    <property type="match status" value="1"/>
</dbReference>
<accession>B8CDI1</accession>
<dbReference type="CDD" id="cd00038">
    <property type="entry name" value="CAP_ED"/>
    <property type="match status" value="1"/>
</dbReference>
<dbReference type="eggNOG" id="KOG0236">
    <property type="taxonomic scope" value="Eukaryota"/>
</dbReference>
<dbReference type="Gene3D" id="3.30.750.24">
    <property type="entry name" value="STAS domain"/>
    <property type="match status" value="1"/>
</dbReference>
<feature type="transmembrane region" description="Helical" evidence="5">
    <location>
        <begin position="470"/>
        <end position="487"/>
    </location>
</feature>